<evidence type="ECO:0000256" key="5">
    <source>
        <dbReference type="ARBA" id="ARBA00048666"/>
    </source>
</evidence>
<dbReference type="Gene3D" id="3.40.50.12780">
    <property type="entry name" value="N-terminal domain of ligase-like"/>
    <property type="match status" value="1"/>
</dbReference>
<feature type="domain" description="AMP-binding enzyme C-terminal" evidence="9">
    <location>
        <begin position="573"/>
        <end position="648"/>
    </location>
</feature>
<keyword evidence="7" id="KW-0472">Membrane</keyword>
<evidence type="ECO:0000256" key="3">
    <source>
        <dbReference type="ARBA" id="ARBA00036527"/>
    </source>
</evidence>
<comment type="catalytic activity">
    <reaction evidence="3">
        <text>a very long-chain fatty acid + ATP + CoA = a very long-chain fatty acyl-CoA + AMP + diphosphate</text>
        <dbReference type="Rhea" id="RHEA:54536"/>
        <dbReference type="ChEBI" id="CHEBI:30616"/>
        <dbReference type="ChEBI" id="CHEBI:33019"/>
        <dbReference type="ChEBI" id="CHEBI:57287"/>
        <dbReference type="ChEBI" id="CHEBI:58950"/>
        <dbReference type="ChEBI" id="CHEBI:138261"/>
        <dbReference type="ChEBI" id="CHEBI:456215"/>
    </reaction>
    <physiologicalReaction direction="left-to-right" evidence="3">
        <dbReference type="Rhea" id="RHEA:54537"/>
    </physiologicalReaction>
</comment>
<dbReference type="InterPro" id="IPR045851">
    <property type="entry name" value="AMP-bd_C_sf"/>
</dbReference>
<keyword evidence="2" id="KW-0436">Ligase</keyword>
<dbReference type="Gene3D" id="3.30.300.30">
    <property type="match status" value="1"/>
</dbReference>
<feature type="transmembrane region" description="Helical" evidence="7">
    <location>
        <begin position="71"/>
        <end position="89"/>
    </location>
</feature>
<evidence type="ECO:0000256" key="6">
    <source>
        <dbReference type="SAM" id="MobiDB-lite"/>
    </source>
</evidence>
<comment type="catalytic activity">
    <reaction evidence="5">
        <text>tetracosanoate + ATP + CoA = tetracosanoyl-CoA + AMP + diphosphate</text>
        <dbReference type="Rhea" id="RHEA:33639"/>
        <dbReference type="ChEBI" id="CHEBI:30616"/>
        <dbReference type="ChEBI" id="CHEBI:31014"/>
        <dbReference type="ChEBI" id="CHEBI:33019"/>
        <dbReference type="ChEBI" id="CHEBI:57287"/>
        <dbReference type="ChEBI" id="CHEBI:65052"/>
        <dbReference type="ChEBI" id="CHEBI:456215"/>
    </reaction>
    <physiologicalReaction direction="left-to-right" evidence="5">
        <dbReference type="Rhea" id="RHEA:33640"/>
    </physiologicalReaction>
</comment>
<feature type="compositionally biased region" description="Polar residues" evidence="6">
    <location>
        <begin position="1"/>
        <end position="19"/>
    </location>
</feature>
<dbReference type="InterPro" id="IPR025110">
    <property type="entry name" value="AMP-bd_C"/>
</dbReference>
<comment type="similarity">
    <text evidence="1">Belongs to the ATP-dependent AMP-binding enzyme family.</text>
</comment>
<keyword evidence="11" id="KW-1185">Reference proteome</keyword>
<keyword evidence="7" id="KW-1133">Transmembrane helix</keyword>
<feature type="domain" description="AMP-dependent synthetase/ligase" evidence="8">
    <location>
        <begin position="130"/>
        <end position="483"/>
    </location>
</feature>
<dbReference type="SUPFAM" id="SSF56801">
    <property type="entry name" value="Acetyl-CoA synthetase-like"/>
    <property type="match status" value="1"/>
</dbReference>
<reference evidence="10 11" key="1">
    <citation type="submission" date="2024-06" db="EMBL/GenBank/DDBJ databases">
        <title>A chromosome-level genome assembly of beet webworm, Loxostege sticticalis.</title>
        <authorList>
            <person name="Zhang Y."/>
        </authorList>
    </citation>
    <scope>NUCLEOTIDE SEQUENCE [LARGE SCALE GENOMIC DNA]</scope>
    <source>
        <strain evidence="10">AQ026</strain>
        <tissue evidence="10">Whole body</tissue>
    </source>
</reference>
<protein>
    <recommendedName>
        <fullName evidence="4">Long-chain-fatty-acid--CoA ligase</fullName>
    </recommendedName>
</protein>
<evidence type="ECO:0000259" key="9">
    <source>
        <dbReference type="Pfam" id="PF13193"/>
    </source>
</evidence>
<evidence type="ECO:0000256" key="2">
    <source>
        <dbReference type="ARBA" id="ARBA00022598"/>
    </source>
</evidence>
<organism evidence="10 11">
    <name type="scientific">Loxostege sticticalis</name>
    <name type="common">Beet webworm moth</name>
    <dbReference type="NCBI Taxonomy" id="481309"/>
    <lineage>
        <taxon>Eukaryota</taxon>
        <taxon>Metazoa</taxon>
        <taxon>Ecdysozoa</taxon>
        <taxon>Arthropoda</taxon>
        <taxon>Hexapoda</taxon>
        <taxon>Insecta</taxon>
        <taxon>Pterygota</taxon>
        <taxon>Neoptera</taxon>
        <taxon>Endopterygota</taxon>
        <taxon>Lepidoptera</taxon>
        <taxon>Glossata</taxon>
        <taxon>Ditrysia</taxon>
        <taxon>Pyraloidea</taxon>
        <taxon>Crambidae</taxon>
        <taxon>Pyraustinae</taxon>
        <taxon>Loxostege</taxon>
    </lineage>
</organism>
<dbReference type="Pfam" id="PF00501">
    <property type="entry name" value="AMP-binding"/>
    <property type="match status" value="1"/>
</dbReference>
<evidence type="ECO:0000256" key="7">
    <source>
        <dbReference type="SAM" id="Phobius"/>
    </source>
</evidence>
<dbReference type="InterPro" id="IPR042099">
    <property type="entry name" value="ANL_N_sf"/>
</dbReference>
<feature type="transmembrane region" description="Helical" evidence="7">
    <location>
        <begin position="44"/>
        <end position="64"/>
    </location>
</feature>
<evidence type="ECO:0000256" key="4">
    <source>
        <dbReference type="ARBA" id="ARBA00041297"/>
    </source>
</evidence>
<dbReference type="InterPro" id="IPR000873">
    <property type="entry name" value="AMP-dep_synth/lig_dom"/>
</dbReference>
<evidence type="ECO:0000313" key="10">
    <source>
        <dbReference type="EMBL" id="KAL0894633.1"/>
    </source>
</evidence>
<dbReference type="PROSITE" id="PS00455">
    <property type="entry name" value="AMP_BINDING"/>
    <property type="match status" value="1"/>
</dbReference>
<comment type="caution">
    <text evidence="10">The sequence shown here is derived from an EMBL/GenBank/DDBJ whole genome shotgun (WGS) entry which is preliminary data.</text>
</comment>
<feature type="region of interest" description="Disordered" evidence="6">
    <location>
        <begin position="1"/>
        <end position="37"/>
    </location>
</feature>
<evidence type="ECO:0000313" key="11">
    <source>
        <dbReference type="Proteomes" id="UP001549920"/>
    </source>
</evidence>
<dbReference type="Proteomes" id="UP001549920">
    <property type="component" value="Unassembled WGS sequence"/>
</dbReference>
<dbReference type="InterPro" id="IPR020845">
    <property type="entry name" value="AMP-binding_CS"/>
</dbReference>
<name>A0ABR3IEE9_LOXSC</name>
<gene>
    <name evidence="10" type="ORF">ABMA27_013188</name>
</gene>
<evidence type="ECO:0000259" key="8">
    <source>
        <dbReference type="Pfam" id="PF00501"/>
    </source>
</evidence>
<dbReference type="NCBIfam" id="NF006134">
    <property type="entry name" value="PRK08279.1"/>
    <property type="match status" value="1"/>
</dbReference>
<dbReference type="Pfam" id="PF13193">
    <property type="entry name" value="AMP-binding_C"/>
    <property type="match status" value="1"/>
</dbReference>
<accession>A0ABR3IEE9</accession>
<dbReference type="PANTHER" id="PTHR43107">
    <property type="entry name" value="LONG-CHAIN FATTY ACID TRANSPORT PROTEIN"/>
    <property type="match status" value="1"/>
</dbReference>
<evidence type="ECO:0000256" key="1">
    <source>
        <dbReference type="ARBA" id="ARBA00006432"/>
    </source>
</evidence>
<sequence>MTSVEMTVDSNMNNMSNQKGAKGNADLERGKNRDSESGVPWGKIIVMILALAILVASCAVAWVFQDWQTSLIVLAILVVVYLFVFYWRWLYVAARTAKRDFTALFHYIKILSLSRRLTKSNSAIPDVFHSTVLKHPNKSCFLIEDEVWTFRQVEDFSLRVSAVLRAQGVKKGDVVAIMMNNCPEIPATWLGITRLGAVAPLINTNQTGNTLLHSINIAKCDIVIYGEEFDEAFREIKKDLNPSIKLFKYINRPLNTSSNAVLVAESANDFTSMLESTQPPAWFKSEGDGFNGKLLYIYTSGTTGLPKAAVISSSRMVFMASGVHYLGGLNPKDVIYCPMPLYHSAGGCITMGQALIFGCTIVLRKKFSASAYFKDCIKYNATAAHYIGEMCRYILATPPSQTDRQHKVRVVYGNGMRQVIWPEFVKRFNIRRVAEFYGATEGNANIVNVDNKMGAIGFVSRIIPAVYPIAILKVDQETGEPIRNSKGLCQLAKPGEPGVFIGKINPKLASRAFLGYVDKEASEKKIVRNVFAHGDSAFISGDILVADELGYLYFRDRTGDTFRWRGENVSTTEVEAAISRVADHRDAVVYGVLVPNIEGRAGMCGIVDTDGSLDLDQLARALARDLPAYARPVFLRVMGSVDLTGTFKMKKTDLQKEGFDPAQVNNDKLYYLDGKLGRYLPLGTDEYEKIVKGEIRI</sequence>
<keyword evidence="7" id="KW-0812">Transmembrane</keyword>
<dbReference type="PANTHER" id="PTHR43107:SF21">
    <property type="entry name" value="FATTY ACID TRANSPORT PROTEIN 1, ISOFORM F-RELATED"/>
    <property type="match status" value="1"/>
</dbReference>
<proteinExistence type="inferred from homology"/>
<feature type="compositionally biased region" description="Basic and acidic residues" evidence="6">
    <location>
        <begin position="25"/>
        <end position="36"/>
    </location>
</feature>
<dbReference type="EMBL" id="JBEUOH010000004">
    <property type="protein sequence ID" value="KAL0894633.1"/>
    <property type="molecule type" value="Genomic_DNA"/>
</dbReference>